<evidence type="ECO:0000313" key="2">
    <source>
        <dbReference type="EMBL" id="TFV99689.1"/>
    </source>
</evidence>
<organism evidence="2 3">
    <name type="scientific">Orlajensenia leifsoniae</name>
    <dbReference type="NCBI Taxonomy" id="2561933"/>
    <lineage>
        <taxon>Bacteria</taxon>
        <taxon>Bacillati</taxon>
        <taxon>Actinomycetota</taxon>
        <taxon>Actinomycetes</taxon>
        <taxon>Micrococcales</taxon>
        <taxon>Microbacteriaceae</taxon>
        <taxon>Orlajensenia</taxon>
    </lineage>
</organism>
<keyword evidence="1" id="KW-1133">Transmembrane helix</keyword>
<reference evidence="2 3" key="1">
    <citation type="journal article" date="2018" name="J. Microbiol.">
        <title>Leifsonia flava sp. nov., a novel actinobacterium isolated from the rhizosphere of Aquilegia viridiflora.</title>
        <authorList>
            <person name="Cai Y."/>
            <person name="Tao W.Z."/>
            <person name="Ma Y.J."/>
            <person name="Cheng J."/>
            <person name="Zhang M.Y."/>
            <person name="Zhang Y.X."/>
        </authorList>
    </citation>
    <scope>NUCLEOTIDE SEQUENCE [LARGE SCALE GENOMIC DNA]</scope>
    <source>
        <strain evidence="2 3">SYP-B2174</strain>
    </source>
</reference>
<feature type="transmembrane region" description="Helical" evidence="1">
    <location>
        <begin position="12"/>
        <end position="31"/>
    </location>
</feature>
<gene>
    <name evidence="2" type="ORF">E4M00_00330</name>
</gene>
<proteinExistence type="predicted"/>
<comment type="caution">
    <text evidence="2">The sequence shown here is derived from an EMBL/GenBank/DDBJ whole genome shotgun (WGS) entry which is preliminary data.</text>
</comment>
<dbReference type="AlphaFoldDB" id="A0A4Y9R513"/>
<accession>A0A4Y9R513</accession>
<dbReference type="RefSeq" id="WP_135118591.1">
    <property type="nucleotide sequence ID" value="NZ_SPQZ01000001.1"/>
</dbReference>
<dbReference type="Proteomes" id="UP000298127">
    <property type="component" value="Unassembled WGS sequence"/>
</dbReference>
<keyword evidence="1" id="KW-0812">Transmembrane</keyword>
<evidence type="ECO:0000256" key="1">
    <source>
        <dbReference type="SAM" id="Phobius"/>
    </source>
</evidence>
<dbReference type="EMBL" id="SPQZ01000001">
    <property type="protein sequence ID" value="TFV99689.1"/>
    <property type="molecule type" value="Genomic_DNA"/>
</dbReference>
<protein>
    <submittedName>
        <fullName evidence="2">Uncharacterized protein</fullName>
    </submittedName>
</protein>
<keyword evidence="1" id="KW-0472">Membrane</keyword>
<evidence type="ECO:0000313" key="3">
    <source>
        <dbReference type="Proteomes" id="UP000298127"/>
    </source>
</evidence>
<name>A0A4Y9R513_9MICO</name>
<keyword evidence="3" id="KW-1185">Reference proteome</keyword>
<sequence>MASGRRSRNTIITIVAAVLTGALVLVVWIVVMNTRPDTPTTLAGVKAEVMAVVDEIHDMVPAASVVDTLDESETVDCVRSGARKVRLRHVITVPADFDRRQWMLDLEETFRGREGWASDFEQLTQQADAQVRLVTPQTIIVSVVATADTGVPHVTILSTTRCTEPG</sequence>